<comment type="function">
    <text evidence="13">Broad spectrum monooxygenase that catalyzes the oxygenation of a wide variety of nitrogen- and sulfur-containing compounds including xenobiotics. Catalyzes the S-oxygenation of hypotaurine to produce taurine, an organic osmolyte involved in cell volume regulation as well as a variety of cytoprotective and developmental processes. In vitro, catalyzes the N-oxygenation of trimethylamine (TMA) to produce trimethylamine N-oxide (TMAO) and could therefore participate to the detoxification of this compound that is generated by the action of gut microbiota from dietary precursors such as choline, choline containing compounds, betaine or L-carnitine.</text>
</comment>
<evidence type="ECO:0000256" key="3">
    <source>
        <dbReference type="ARBA" id="ARBA00009183"/>
    </source>
</evidence>
<keyword evidence="22" id="KW-1185">Reference proteome</keyword>
<comment type="cofactor">
    <cofactor evidence="1 18 19">
        <name>FAD</name>
        <dbReference type="ChEBI" id="CHEBI:57692"/>
    </cofactor>
</comment>
<accession>A0A7M7MDB5</accession>
<protein>
    <recommendedName>
        <fullName evidence="19">Flavin-containing monooxygenase</fullName>
        <ecNumber evidence="19">1.-.-.-</ecNumber>
    </recommendedName>
</protein>
<evidence type="ECO:0000256" key="2">
    <source>
        <dbReference type="ARBA" id="ARBA00004389"/>
    </source>
</evidence>
<dbReference type="InterPro" id="IPR020946">
    <property type="entry name" value="Flavin_mOase-like"/>
</dbReference>
<keyword evidence="4 18" id="KW-0285">Flavoprotein</keyword>
<feature type="transmembrane region" description="Helical" evidence="20">
    <location>
        <begin position="517"/>
        <end position="540"/>
    </location>
</feature>
<organism evidence="21 22">
    <name type="scientific">Varroa destructor</name>
    <name type="common">Honeybee mite</name>
    <dbReference type="NCBI Taxonomy" id="109461"/>
    <lineage>
        <taxon>Eukaryota</taxon>
        <taxon>Metazoa</taxon>
        <taxon>Ecdysozoa</taxon>
        <taxon>Arthropoda</taxon>
        <taxon>Chelicerata</taxon>
        <taxon>Arachnida</taxon>
        <taxon>Acari</taxon>
        <taxon>Parasitiformes</taxon>
        <taxon>Mesostigmata</taxon>
        <taxon>Gamasina</taxon>
        <taxon>Dermanyssoidea</taxon>
        <taxon>Varroidae</taxon>
        <taxon>Varroa</taxon>
    </lineage>
</organism>
<keyword evidence="9 20" id="KW-1133">Transmembrane helix</keyword>
<keyword evidence="10 18" id="KW-0560">Oxidoreductase</keyword>
<dbReference type="EC" id="1.-.-.-" evidence="19"/>
<dbReference type="AlphaFoldDB" id="A0A7M7MDB5"/>
<dbReference type="OrthoDB" id="66881at2759"/>
<evidence type="ECO:0000256" key="1">
    <source>
        <dbReference type="ARBA" id="ARBA00001974"/>
    </source>
</evidence>
<evidence type="ECO:0000256" key="19">
    <source>
        <dbReference type="RuleBase" id="RU361177"/>
    </source>
</evidence>
<comment type="catalytic activity">
    <reaction evidence="15">
        <text>hypotaurine + NADPH + O2 + H(+) = taurine + NADP(+) + H2O</text>
        <dbReference type="Rhea" id="RHEA:69819"/>
        <dbReference type="ChEBI" id="CHEBI:15377"/>
        <dbReference type="ChEBI" id="CHEBI:15378"/>
        <dbReference type="ChEBI" id="CHEBI:15379"/>
        <dbReference type="ChEBI" id="CHEBI:57783"/>
        <dbReference type="ChEBI" id="CHEBI:57853"/>
        <dbReference type="ChEBI" id="CHEBI:58349"/>
        <dbReference type="ChEBI" id="CHEBI:507393"/>
        <dbReference type="EC" id="1.14.13.8"/>
    </reaction>
    <physiologicalReaction direction="left-to-right" evidence="15">
        <dbReference type="Rhea" id="RHEA:69820"/>
    </physiologicalReaction>
</comment>
<dbReference type="RefSeq" id="XP_022653664.1">
    <property type="nucleotide sequence ID" value="XM_022797929.1"/>
</dbReference>
<evidence type="ECO:0000256" key="12">
    <source>
        <dbReference type="ARBA" id="ARBA00023136"/>
    </source>
</evidence>
<dbReference type="InterPro" id="IPR050346">
    <property type="entry name" value="FMO-like"/>
</dbReference>
<dbReference type="Pfam" id="PF00743">
    <property type="entry name" value="FMO-like"/>
    <property type="match status" value="1"/>
</dbReference>
<dbReference type="InterPro" id="IPR036188">
    <property type="entry name" value="FAD/NAD-bd_sf"/>
</dbReference>
<keyword evidence="6 18" id="KW-0256">Endoplasmic reticulum</keyword>
<evidence type="ECO:0000256" key="14">
    <source>
        <dbReference type="ARBA" id="ARBA00047338"/>
    </source>
</evidence>
<evidence type="ECO:0000256" key="11">
    <source>
        <dbReference type="ARBA" id="ARBA00023033"/>
    </source>
</evidence>
<dbReference type="InParanoid" id="A0A7M7MDB5"/>
<dbReference type="EnsemblMetazoa" id="XM_022797927">
    <property type="protein sequence ID" value="XP_022653662"/>
    <property type="gene ID" value="LOC111247243"/>
</dbReference>
<comment type="similarity">
    <text evidence="3 18 19">Belongs to the FMO family.</text>
</comment>
<evidence type="ECO:0000313" key="21">
    <source>
        <dbReference type="EnsemblMetazoa" id="XP_022653661"/>
    </source>
</evidence>
<keyword evidence="12 18" id="KW-0472">Membrane</keyword>
<dbReference type="RefSeq" id="XP_022653661.1">
    <property type="nucleotide sequence ID" value="XM_022797926.1"/>
</dbReference>
<dbReference type="InterPro" id="IPR002253">
    <property type="entry name" value="Flavin_mOase_1"/>
</dbReference>
<evidence type="ECO:0000256" key="5">
    <source>
        <dbReference type="ARBA" id="ARBA00022692"/>
    </source>
</evidence>
<dbReference type="PANTHER" id="PTHR23023">
    <property type="entry name" value="DIMETHYLANILINE MONOOXYGENASE"/>
    <property type="match status" value="1"/>
</dbReference>
<dbReference type="FunFam" id="3.50.50.60:FF:000159">
    <property type="entry name" value="Dimethylaniline monooxygenase [N-oxide-forming]"/>
    <property type="match status" value="1"/>
</dbReference>
<dbReference type="GO" id="GO:0050660">
    <property type="term" value="F:flavin adenine dinucleotide binding"/>
    <property type="evidence" value="ECO:0007669"/>
    <property type="project" value="InterPro"/>
</dbReference>
<evidence type="ECO:0000256" key="4">
    <source>
        <dbReference type="ARBA" id="ARBA00022630"/>
    </source>
</evidence>
<evidence type="ECO:0000256" key="6">
    <source>
        <dbReference type="ARBA" id="ARBA00022824"/>
    </source>
</evidence>
<evidence type="ECO:0000256" key="20">
    <source>
        <dbReference type="SAM" id="Phobius"/>
    </source>
</evidence>
<dbReference type="PRINTS" id="PR00370">
    <property type="entry name" value="FMOXYGENASE"/>
</dbReference>
<evidence type="ECO:0000256" key="17">
    <source>
        <dbReference type="ARBA" id="ARBA00049443"/>
    </source>
</evidence>
<comment type="catalytic activity">
    <reaction evidence="14">
        <text>hypotaurine + NADH + O2 + H(+) = taurine + NAD(+) + H2O</text>
        <dbReference type="Rhea" id="RHEA:74111"/>
        <dbReference type="ChEBI" id="CHEBI:15377"/>
        <dbReference type="ChEBI" id="CHEBI:15378"/>
        <dbReference type="ChEBI" id="CHEBI:15379"/>
        <dbReference type="ChEBI" id="CHEBI:57540"/>
        <dbReference type="ChEBI" id="CHEBI:57853"/>
        <dbReference type="ChEBI" id="CHEBI:57945"/>
        <dbReference type="ChEBI" id="CHEBI:507393"/>
        <dbReference type="EC" id="1.14.13.8"/>
    </reaction>
    <physiologicalReaction direction="left-to-right" evidence="14">
        <dbReference type="Rhea" id="RHEA:74112"/>
    </physiologicalReaction>
</comment>
<evidence type="ECO:0000313" key="22">
    <source>
        <dbReference type="Proteomes" id="UP000594260"/>
    </source>
</evidence>
<evidence type="ECO:0000256" key="8">
    <source>
        <dbReference type="ARBA" id="ARBA00022857"/>
    </source>
</evidence>
<evidence type="ECO:0000256" key="9">
    <source>
        <dbReference type="ARBA" id="ARBA00022989"/>
    </source>
</evidence>
<proteinExistence type="inferred from homology"/>
<dbReference type="GeneID" id="111247243"/>
<dbReference type="Gene3D" id="3.50.50.60">
    <property type="entry name" value="FAD/NAD(P)-binding domain"/>
    <property type="match status" value="2"/>
</dbReference>
<dbReference type="EnsemblMetazoa" id="XM_022797929">
    <property type="protein sequence ID" value="XP_022653664"/>
    <property type="gene ID" value="LOC111247243"/>
</dbReference>
<comment type="catalytic activity">
    <reaction evidence="17">
        <text>N,N-dimethylaniline + NADPH + O2 + H(+) = N,N-dimethylaniline N-oxide + NADP(+) + H2O</text>
        <dbReference type="Rhea" id="RHEA:24468"/>
        <dbReference type="ChEBI" id="CHEBI:15377"/>
        <dbReference type="ChEBI" id="CHEBI:15378"/>
        <dbReference type="ChEBI" id="CHEBI:15379"/>
        <dbReference type="ChEBI" id="CHEBI:16269"/>
        <dbReference type="ChEBI" id="CHEBI:17735"/>
        <dbReference type="ChEBI" id="CHEBI:57783"/>
        <dbReference type="ChEBI" id="CHEBI:58349"/>
        <dbReference type="EC" id="1.14.13.8"/>
    </reaction>
    <physiologicalReaction direction="left-to-right" evidence="17">
        <dbReference type="Rhea" id="RHEA:24469"/>
    </physiologicalReaction>
</comment>
<evidence type="ECO:0000256" key="13">
    <source>
        <dbReference type="ARBA" id="ARBA00045957"/>
    </source>
</evidence>
<dbReference type="PRINTS" id="PR01121">
    <property type="entry name" value="FMOXYGENASE1"/>
</dbReference>
<sequence>MPAPKVAILGGGASGITAIKCCVEEGLDVVCYERSSDIGGLWRYTDEPEFGRGGVMKSTIINSSKEISSFSDFPPPAEFPNYMHNSKMIQYLEQYADKFGIRSYIRMRHEVMHVAPTEDYNETHRWIVQVKNLESGEESEDVFDGVMVCTGHHTYPQMPIFPDQEKFKGRIIHTHDYKRPNGFEDKRVCVVGVGNSGGDAAVELSSVADQVYLSTRRGAWIVRRVGKYGRPFDISVMTRLSNILFHLLPYNLLCWICEQKTEAIFDHELYNLKPTHRIFAQHIMVNDALPNRILSGTVVVKGNIKRFTENGIVFEGESKETAVDDVILATGYQIKFPFFDENLVACEDNRIDLYKMVFDPNHPTLAFIGMAQPVGPLMPISELQSRWVARLFAGKQRLPSKSVMYKDIQAYQKNIRARYFEGPRNTIEIDWIPYMDELATIVGVKPNLYKLLVTDFQLWTTLMFGPVLPYQYRLEGPGKWSKAREALLTAEERISAALQTRKVPIAKGKPGNALVELIMMFLRAIFSMIFIIFIGAFTMMT</sequence>
<dbReference type="GO" id="GO:0005789">
    <property type="term" value="C:endoplasmic reticulum membrane"/>
    <property type="evidence" value="ECO:0007669"/>
    <property type="project" value="UniProtKB-SubCell"/>
</dbReference>
<dbReference type="GO" id="GO:0004499">
    <property type="term" value="F:N,N-dimethylaniline monooxygenase activity"/>
    <property type="evidence" value="ECO:0007669"/>
    <property type="project" value="UniProtKB-UniRule"/>
</dbReference>
<evidence type="ECO:0000256" key="18">
    <source>
        <dbReference type="PIRNR" id="PIRNR000332"/>
    </source>
</evidence>
<evidence type="ECO:0000256" key="7">
    <source>
        <dbReference type="ARBA" id="ARBA00022827"/>
    </source>
</evidence>
<dbReference type="EnsemblMetazoa" id="XM_022797926">
    <property type="protein sequence ID" value="XP_022653661"/>
    <property type="gene ID" value="LOC111247243"/>
</dbReference>
<dbReference type="OMA" id="CCTGYDI"/>
<dbReference type="RefSeq" id="XP_022653663.1">
    <property type="nucleotide sequence ID" value="XM_022797928.1"/>
</dbReference>
<dbReference type="InterPro" id="IPR000960">
    <property type="entry name" value="Flavin_mOase"/>
</dbReference>
<evidence type="ECO:0000256" key="15">
    <source>
        <dbReference type="ARBA" id="ARBA00048041"/>
    </source>
</evidence>
<comment type="subcellular location">
    <subcellularLocation>
        <location evidence="2">Endoplasmic reticulum membrane</location>
        <topology evidence="2">Single-pass membrane protein</topology>
    </subcellularLocation>
</comment>
<dbReference type="SUPFAM" id="SSF51905">
    <property type="entry name" value="FAD/NAD(P)-binding domain"/>
    <property type="match status" value="2"/>
</dbReference>
<keyword evidence="8 18" id="KW-0521">NADP</keyword>
<dbReference type="GO" id="GO:0034899">
    <property type="term" value="F:trimethylamine monooxygenase activity"/>
    <property type="evidence" value="ECO:0007669"/>
    <property type="project" value="UniProtKB-EC"/>
</dbReference>
<dbReference type="GO" id="GO:0050661">
    <property type="term" value="F:NADP binding"/>
    <property type="evidence" value="ECO:0007669"/>
    <property type="project" value="InterPro"/>
</dbReference>
<evidence type="ECO:0000256" key="16">
    <source>
        <dbReference type="ARBA" id="ARBA00048088"/>
    </source>
</evidence>
<dbReference type="Proteomes" id="UP000594260">
    <property type="component" value="Unplaced"/>
</dbReference>
<keyword evidence="11 18" id="KW-0503">Monooxygenase</keyword>
<keyword evidence="5 20" id="KW-0812">Transmembrane</keyword>
<dbReference type="KEGG" id="vde:111247243"/>
<name>A0A7M7MDB5_VARDE</name>
<dbReference type="RefSeq" id="XP_022653662.1">
    <property type="nucleotide sequence ID" value="XM_022797927.1"/>
</dbReference>
<keyword evidence="7 18" id="KW-0274">FAD</keyword>
<reference evidence="21" key="1">
    <citation type="submission" date="2021-01" db="UniProtKB">
        <authorList>
            <consortium name="EnsemblMetazoa"/>
        </authorList>
    </citation>
    <scope>IDENTIFICATION</scope>
</reference>
<dbReference type="PIRSF" id="PIRSF000332">
    <property type="entry name" value="FMO"/>
    <property type="match status" value="1"/>
</dbReference>
<comment type="catalytic activity">
    <reaction evidence="16">
        <text>trimethylamine + NADPH + O2 = trimethylamine N-oxide + NADP(+) + H2O</text>
        <dbReference type="Rhea" id="RHEA:31979"/>
        <dbReference type="ChEBI" id="CHEBI:15377"/>
        <dbReference type="ChEBI" id="CHEBI:15379"/>
        <dbReference type="ChEBI" id="CHEBI:15724"/>
        <dbReference type="ChEBI" id="CHEBI:57783"/>
        <dbReference type="ChEBI" id="CHEBI:58349"/>
        <dbReference type="ChEBI" id="CHEBI:58389"/>
        <dbReference type="EC" id="1.14.13.148"/>
    </reaction>
    <physiologicalReaction direction="left-to-right" evidence="16">
        <dbReference type="Rhea" id="RHEA:31980"/>
    </physiologicalReaction>
</comment>
<evidence type="ECO:0000256" key="10">
    <source>
        <dbReference type="ARBA" id="ARBA00023002"/>
    </source>
</evidence>
<dbReference type="EnsemblMetazoa" id="XM_022797928">
    <property type="protein sequence ID" value="XP_022653663"/>
    <property type="gene ID" value="LOC111247243"/>
</dbReference>